<evidence type="ECO:0000313" key="5">
    <source>
        <dbReference type="Proteomes" id="UP001500325"/>
    </source>
</evidence>
<dbReference type="Proteomes" id="UP001500325">
    <property type="component" value="Unassembled WGS sequence"/>
</dbReference>
<dbReference type="InterPro" id="IPR016047">
    <property type="entry name" value="M23ase_b-sheet_dom"/>
</dbReference>
<dbReference type="PANTHER" id="PTHR21666:SF270">
    <property type="entry name" value="MUREIN HYDROLASE ACTIVATOR ENVC"/>
    <property type="match status" value="1"/>
</dbReference>
<dbReference type="PANTHER" id="PTHR21666">
    <property type="entry name" value="PEPTIDASE-RELATED"/>
    <property type="match status" value="1"/>
</dbReference>
<gene>
    <name evidence="4" type="ORF">GCM10023215_16700</name>
</gene>
<reference evidence="5" key="1">
    <citation type="journal article" date="2019" name="Int. J. Syst. Evol. Microbiol.">
        <title>The Global Catalogue of Microorganisms (GCM) 10K type strain sequencing project: providing services to taxonomists for standard genome sequencing and annotation.</title>
        <authorList>
            <consortium name="The Broad Institute Genomics Platform"/>
            <consortium name="The Broad Institute Genome Sequencing Center for Infectious Disease"/>
            <person name="Wu L."/>
            <person name="Ma J."/>
        </authorList>
    </citation>
    <scope>NUCLEOTIDE SEQUENCE [LARGE SCALE GENOMIC DNA]</scope>
    <source>
        <strain evidence="5">JCM 18055</strain>
    </source>
</reference>
<feature type="compositionally biased region" description="Low complexity" evidence="2">
    <location>
        <begin position="9"/>
        <end position="36"/>
    </location>
</feature>
<evidence type="ECO:0000259" key="3">
    <source>
        <dbReference type="Pfam" id="PF01551"/>
    </source>
</evidence>
<dbReference type="SUPFAM" id="SSF51261">
    <property type="entry name" value="Duplicated hybrid motif"/>
    <property type="match status" value="1"/>
</dbReference>
<dbReference type="CDD" id="cd12797">
    <property type="entry name" value="M23_peptidase"/>
    <property type="match status" value="1"/>
</dbReference>
<proteinExistence type="predicted"/>
<feature type="domain" description="M23ase beta-sheet core" evidence="3">
    <location>
        <begin position="233"/>
        <end position="328"/>
    </location>
</feature>
<dbReference type="EMBL" id="BAABIC010000004">
    <property type="protein sequence ID" value="GAA4683095.1"/>
    <property type="molecule type" value="Genomic_DNA"/>
</dbReference>
<evidence type="ECO:0000256" key="2">
    <source>
        <dbReference type="SAM" id="MobiDB-lite"/>
    </source>
</evidence>
<feature type="coiled-coil region" evidence="1">
    <location>
        <begin position="164"/>
        <end position="205"/>
    </location>
</feature>
<evidence type="ECO:0000256" key="1">
    <source>
        <dbReference type="SAM" id="Coils"/>
    </source>
</evidence>
<dbReference type="InterPro" id="IPR011055">
    <property type="entry name" value="Dup_hybrid_motif"/>
</dbReference>
<sequence length="340" mass="33333">MARHRSPQGRRAIAGPPLPAPAAAAGPGGLRTSLPLPSGSPALSGAALSGVLPGSLQVRMAAVVAVGGVVAAAGQAAYAGALPDLESGANALTAGLTRLTSDASALSDETDTVTASADGIAELGGRQVRVPLAPVAAAPAVAAPGTVAGPVTGADVVADVVKAADLHQAAADAARRAAEQAEAARKAAEAEQAEAVRQAEELATLGASRAAAGGIQMVVGRVSSGFGIRGGAPHQGLDIAAPIGTPIHVPLAGTVISSGPASGFGLWVRVQHADGTITTYGHINRSLVSVGQQVEAGQQIAEVGNRGQSTGPHLHLEVTTPAGTKINPLPWLDEQGIGYT</sequence>
<name>A0ABP8W821_9PSEU</name>
<protein>
    <recommendedName>
        <fullName evidence="3">M23ase beta-sheet core domain-containing protein</fullName>
    </recommendedName>
</protein>
<organism evidence="4 5">
    <name type="scientific">Pseudonocardia yuanmonensis</name>
    <dbReference type="NCBI Taxonomy" id="1095914"/>
    <lineage>
        <taxon>Bacteria</taxon>
        <taxon>Bacillati</taxon>
        <taxon>Actinomycetota</taxon>
        <taxon>Actinomycetes</taxon>
        <taxon>Pseudonocardiales</taxon>
        <taxon>Pseudonocardiaceae</taxon>
        <taxon>Pseudonocardia</taxon>
    </lineage>
</organism>
<dbReference type="RefSeq" id="WP_345379501.1">
    <property type="nucleotide sequence ID" value="NZ_BAABIC010000004.1"/>
</dbReference>
<feature type="region of interest" description="Disordered" evidence="2">
    <location>
        <begin position="1"/>
        <end position="36"/>
    </location>
</feature>
<keyword evidence="1" id="KW-0175">Coiled coil</keyword>
<dbReference type="Pfam" id="PF01551">
    <property type="entry name" value="Peptidase_M23"/>
    <property type="match status" value="1"/>
</dbReference>
<comment type="caution">
    <text evidence="4">The sequence shown here is derived from an EMBL/GenBank/DDBJ whole genome shotgun (WGS) entry which is preliminary data.</text>
</comment>
<keyword evidence="5" id="KW-1185">Reference proteome</keyword>
<accession>A0ABP8W821</accession>
<dbReference type="InterPro" id="IPR050570">
    <property type="entry name" value="Cell_wall_metabolism_enzyme"/>
</dbReference>
<dbReference type="Gene3D" id="2.70.70.10">
    <property type="entry name" value="Glucose Permease (Domain IIA)"/>
    <property type="match status" value="1"/>
</dbReference>
<evidence type="ECO:0000313" key="4">
    <source>
        <dbReference type="EMBL" id="GAA4683095.1"/>
    </source>
</evidence>